<evidence type="ECO:0000313" key="2">
    <source>
        <dbReference type="Proteomes" id="UP000010552"/>
    </source>
</evidence>
<dbReference type="InParanoid" id="L5K070"/>
<proteinExistence type="predicted"/>
<sequence length="100" mass="11018">MASTCEEWTPSLTFLRQVSRSLHLLPHLQPPGGQFHGQVPLPFQVQNLASPQLPRLSPPRHSEPSDRHRLTGTVVTARASVLCLPEPVTLLPSVTAETRI</sequence>
<gene>
    <name evidence="1" type="ORF">PAL_GLEAN10008153</name>
</gene>
<evidence type="ECO:0000313" key="1">
    <source>
        <dbReference type="EMBL" id="ELK05089.1"/>
    </source>
</evidence>
<reference evidence="2" key="1">
    <citation type="journal article" date="2013" name="Science">
        <title>Comparative analysis of bat genomes provides insight into the evolution of flight and immunity.</title>
        <authorList>
            <person name="Zhang G."/>
            <person name="Cowled C."/>
            <person name="Shi Z."/>
            <person name="Huang Z."/>
            <person name="Bishop-Lilly K.A."/>
            <person name="Fang X."/>
            <person name="Wynne J.W."/>
            <person name="Xiong Z."/>
            <person name="Baker M.L."/>
            <person name="Zhao W."/>
            <person name="Tachedjian M."/>
            <person name="Zhu Y."/>
            <person name="Zhou P."/>
            <person name="Jiang X."/>
            <person name="Ng J."/>
            <person name="Yang L."/>
            <person name="Wu L."/>
            <person name="Xiao J."/>
            <person name="Feng Y."/>
            <person name="Chen Y."/>
            <person name="Sun X."/>
            <person name="Zhang Y."/>
            <person name="Marsh G.A."/>
            <person name="Crameri G."/>
            <person name="Broder C.C."/>
            <person name="Frey K.G."/>
            <person name="Wang L.F."/>
            <person name="Wang J."/>
        </authorList>
    </citation>
    <scope>NUCLEOTIDE SEQUENCE [LARGE SCALE GENOMIC DNA]</scope>
</reference>
<dbReference type="AlphaFoldDB" id="L5K070"/>
<dbReference type="Proteomes" id="UP000010552">
    <property type="component" value="Unassembled WGS sequence"/>
</dbReference>
<accession>L5K070</accession>
<keyword evidence="2" id="KW-1185">Reference proteome</keyword>
<name>L5K070_PTEAL</name>
<protein>
    <submittedName>
        <fullName evidence="1">Uncharacterized protein</fullName>
    </submittedName>
</protein>
<organism evidence="1 2">
    <name type="scientific">Pteropus alecto</name>
    <name type="common">Black flying fox</name>
    <dbReference type="NCBI Taxonomy" id="9402"/>
    <lineage>
        <taxon>Eukaryota</taxon>
        <taxon>Metazoa</taxon>
        <taxon>Chordata</taxon>
        <taxon>Craniata</taxon>
        <taxon>Vertebrata</taxon>
        <taxon>Euteleostomi</taxon>
        <taxon>Mammalia</taxon>
        <taxon>Eutheria</taxon>
        <taxon>Laurasiatheria</taxon>
        <taxon>Chiroptera</taxon>
        <taxon>Yinpterochiroptera</taxon>
        <taxon>Pteropodoidea</taxon>
        <taxon>Pteropodidae</taxon>
        <taxon>Pteropodinae</taxon>
        <taxon>Pteropus</taxon>
    </lineage>
</organism>
<dbReference type="EMBL" id="KB031047">
    <property type="protein sequence ID" value="ELK05089.1"/>
    <property type="molecule type" value="Genomic_DNA"/>
</dbReference>